<name>A0A369L922_9ACTN</name>
<dbReference type="RefSeq" id="WP_114616311.1">
    <property type="nucleotide sequence ID" value="NZ_PPTO01000021.1"/>
</dbReference>
<evidence type="ECO:0000256" key="2">
    <source>
        <dbReference type="SAM" id="Phobius"/>
    </source>
</evidence>
<evidence type="ECO:0000313" key="3">
    <source>
        <dbReference type="EMBL" id="RDB55187.1"/>
    </source>
</evidence>
<comment type="caution">
    <text evidence="3">The sequence shown here is derived from an EMBL/GenBank/DDBJ whole genome shotgun (WGS) entry which is preliminary data.</text>
</comment>
<evidence type="ECO:0000256" key="1">
    <source>
        <dbReference type="SAM" id="MobiDB-lite"/>
    </source>
</evidence>
<reference evidence="3 4" key="1">
    <citation type="journal article" date="2018" name="Elife">
        <title>Discovery and characterization of a prevalent human gut bacterial enzyme sufficient for the inactivation of a family of plant toxins.</title>
        <authorList>
            <person name="Koppel N."/>
            <person name="Bisanz J.E."/>
            <person name="Pandelia M.E."/>
            <person name="Turnbaugh P.J."/>
            <person name="Balskus E.P."/>
        </authorList>
    </citation>
    <scope>NUCLEOTIDE SEQUENCE [LARGE SCALE GENOMIC DNA]</scope>
    <source>
        <strain evidence="3 4">OB21 GAM31</strain>
    </source>
</reference>
<feature type="transmembrane region" description="Helical" evidence="2">
    <location>
        <begin position="130"/>
        <end position="152"/>
    </location>
</feature>
<accession>A0A369L922</accession>
<feature type="transmembrane region" description="Helical" evidence="2">
    <location>
        <begin position="88"/>
        <end position="109"/>
    </location>
</feature>
<feature type="region of interest" description="Disordered" evidence="1">
    <location>
        <begin position="606"/>
        <end position="655"/>
    </location>
</feature>
<dbReference type="Proteomes" id="UP000253975">
    <property type="component" value="Unassembled WGS sequence"/>
</dbReference>
<sequence>MAGNQNPFAAIFGDDPFGVGGGFSGGGSRQGAPQVEFNTNEEFNKMKDKFATMGKKAMIACAIIAVIVVAVAYWWFHPPINIHSMDTWMFIGIFILLPSFLFFRARAHAYKHGSAKVGVSKAKAKTFDTLAWIPVAVVALVAVGTLLSLSFFPGNAQKYANILVPADDEFTQDIQEVNYDEIPVIDRDSAMLLGNRTMGSMSDLVSQFEIAPTYSQINYQNHPVRVSPLGYADLFKWLQNREQGIPAYVIVDMTSQDAQVVRLDSEHAIKYSESEPLARNIDRYVQLKYPFYMFGEKSFEIDDDGNAWWICPVRDFTIGLFGGETVSRAVLVNAATGECQDMAVEDVPQWVDHVYPANLIIQQYNWHGKYTNGWLNSWLGQNGVVQTTPGTDGSAGYNYIAKDDDVWLYTGVTSATGDESIVGFVLVNQRTAEAHFYSCAGATESSAMQSAEGQVQNLRYEATFPILINVNNTPTYFMALKDNAGLVKKYAMVDIQSYQNVAVGDTVADTQKSYLSLIAANGTAANTSSVSDSALEATGVIKTIATAVIEGNSHFYVTLEGDSKIYDFALPGMIEIVQYAQGDTVTFKYVEGDPTCAAQSIEAAKGAKANSTDAAGASSTDTAKASDEAKASDGAAKDDAASSASSDTSAEQKTA</sequence>
<keyword evidence="2" id="KW-0812">Transmembrane</keyword>
<protein>
    <submittedName>
        <fullName evidence="3">Tat pathway signal sequence</fullName>
    </submittedName>
</protein>
<gene>
    <name evidence="3" type="ORF">C1881_09635</name>
</gene>
<feature type="transmembrane region" description="Helical" evidence="2">
    <location>
        <begin position="57"/>
        <end position="76"/>
    </location>
</feature>
<keyword evidence="2" id="KW-1133">Transmembrane helix</keyword>
<dbReference type="EMBL" id="PPTO01000021">
    <property type="protein sequence ID" value="RDB55187.1"/>
    <property type="molecule type" value="Genomic_DNA"/>
</dbReference>
<keyword evidence="2" id="KW-0472">Membrane</keyword>
<proteinExistence type="predicted"/>
<dbReference type="AlphaFoldDB" id="A0A369L922"/>
<feature type="compositionally biased region" description="Low complexity" evidence="1">
    <location>
        <begin position="609"/>
        <end position="623"/>
    </location>
</feature>
<evidence type="ECO:0000313" key="4">
    <source>
        <dbReference type="Proteomes" id="UP000253975"/>
    </source>
</evidence>
<organism evidence="3 4">
    <name type="scientific">Slackia isoflavoniconvertens</name>
    <dbReference type="NCBI Taxonomy" id="572010"/>
    <lineage>
        <taxon>Bacteria</taxon>
        <taxon>Bacillati</taxon>
        <taxon>Actinomycetota</taxon>
        <taxon>Coriobacteriia</taxon>
        <taxon>Eggerthellales</taxon>
        <taxon>Eggerthellaceae</taxon>
        <taxon>Slackia</taxon>
    </lineage>
</organism>
<feature type="compositionally biased region" description="Basic and acidic residues" evidence="1">
    <location>
        <begin position="624"/>
        <end position="640"/>
    </location>
</feature>